<dbReference type="InterPro" id="IPR039657">
    <property type="entry name" value="Dimethylallyltransferase"/>
</dbReference>
<evidence type="ECO:0000256" key="12">
    <source>
        <dbReference type="RuleBase" id="RU003784"/>
    </source>
</evidence>
<evidence type="ECO:0000256" key="5">
    <source>
        <dbReference type="ARBA" id="ARBA00022694"/>
    </source>
</evidence>
<dbReference type="InterPro" id="IPR027417">
    <property type="entry name" value="P-loop_NTPase"/>
</dbReference>
<comment type="function">
    <text evidence="2 10 12">Catalyzes the transfer of a dimethylallyl group onto the adenine at position 37 in tRNAs that read codons beginning with uridine, leading to the formation of N6-(dimethylallyl)adenosine (i(6)A).</text>
</comment>
<evidence type="ECO:0000256" key="11">
    <source>
        <dbReference type="RuleBase" id="RU003783"/>
    </source>
</evidence>
<sequence length="292" mass="33266">MQKVIVILGQTAAGKSDLAVKIAKKINGEIISADSRQVYKNLNIGSGKITKKEMEGVPHHLLDVANPKIKFTVVKYQKLAISAMADIVKRGKTPIICGGTGFYIDAVTKGIIFPEVPPNIKLRKQLVTKSAITLFLTLKKLDPQRAKTIDAKNKVRLIRAVEIAKALGKVPKETEARLPFNFIKIGLYLPTAKLKNKIEKRLLTRIKMGMLNEAKKLHKQGLSWKRMEELGLEYRFMALYLQNKINKKEMLEKLNSEIHKYAKRQKTWFKRDKEITWFDASKLKTYVIINVL</sequence>
<evidence type="ECO:0000256" key="9">
    <source>
        <dbReference type="ARBA" id="ARBA00049563"/>
    </source>
</evidence>
<dbReference type="Gene3D" id="3.40.50.300">
    <property type="entry name" value="P-loop containing nucleotide triphosphate hydrolases"/>
    <property type="match status" value="1"/>
</dbReference>
<evidence type="ECO:0000256" key="6">
    <source>
        <dbReference type="ARBA" id="ARBA00022741"/>
    </source>
</evidence>
<accession>A0A837HNR3</accession>
<dbReference type="AlphaFoldDB" id="A0A837HNR3"/>
<comment type="catalytic activity">
    <reaction evidence="9 10 11">
        <text>adenosine(37) in tRNA + dimethylallyl diphosphate = N(6)-dimethylallyladenosine(37) in tRNA + diphosphate</text>
        <dbReference type="Rhea" id="RHEA:26482"/>
        <dbReference type="Rhea" id="RHEA-COMP:10162"/>
        <dbReference type="Rhea" id="RHEA-COMP:10375"/>
        <dbReference type="ChEBI" id="CHEBI:33019"/>
        <dbReference type="ChEBI" id="CHEBI:57623"/>
        <dbReference type="ChEBI" id="CHEBI:74411"/>
        <dbReference type="ChEBI" id="CHEBI:74415"/>
        <dbReference type="EC" id="2.5.1.75"/>
    </reaction>
</comment>
<dbReference type="PANTHER" id="PTHR11088:SF60">
    <property type="entry name" value="TRNA DIMETHYLALLYLTRANSFERASE"/>
    <property type="match status" value="1"/>
</dbReference>
<name>A0A837HNR3_9BACT</name>
<dbReference type="HAMAP" id="MF_00185">
    <property type="entry name" value="IPP_trans"/>
    <property type="match status" value="1"/>
</dbReference>
<evidence type="ECO:0000313" key="15">
    <source>
        <dbReference type="Proteomes" id="UP000033998"/>
    </source>
</evidence>
<feature type="binding site" evidence="10">
    <location>
        <begin position="11"/>
        <end position="16"/>
    </location>
    <ligand>
        <name>substrate</name>
    </ligand>
</feature>
<keyword evidence="8 10" id="KW-0460">Magnesium</keyword>
<keyword evidence="7 10" id="KW-0067">ATP-binding</keyword>
<dbReference type="Proteomes" id="UP000033998">
    <property type="component" value="Unassembled WGS sequence"/>
</dbReference>
<dbReference type="GO" id="GO:0006400">
    <property type="term" value="P:tRNA modification"/>
    <property type="evidence" value="ECO:0007669"/>
    <property type="project" value="TreeGrafter"/>
</dbReference>
<evidence type="ECO:0000256" key="4">
    <source>
        <dbReference type="ARBA" id="ARBA00022679"/>
    </source>
</evidence>
<feature type="site" description="Interaction with substrate tRNA" evidence="10">
    <location>
        <position position="123"/>
    </location>
</feature>
<comment type="caution">
    <text evidence="14">The sequence shown here is derived from an EMBL/GenBank/DDBJ whole genome shotgun (WGS) entry which is preliminary data.</text>
</comment>
<dbReference type="GO" id="GO:0052381">
    <property type="term" value="F:tRNA dimethylallyltransferase activity"/>
    <property type="evidence" value="ECO:0007669"/>
    <property type="project" value="UniProtKB-UniRule"/>
</dbReference>
<dbReference type="InterPro" id="IPR018022">
    <property type="entry name" value="IPT"/>
</dbReference>
<feature type="region of interest" description="Interaction with substrate tRNA" evidence="10">
    <location>
        <begin position="34"/>
        <end position="37"/>
    </location>
</feature>
<gene>
    <name evidence="10" type="primary">miaA</name>
    <name evidence="14" type="ORF">UT27_C0002G0016</name>
</gene>
<evidence type="ECO:0000256" key="3">
    <source>
        <dbReference type="ARBA" id="ARBA00005842"/>
    </source>
</evidence>
<dbReference type="PANTHER" id="PTHR11088">
    <property type="entry name" value="TRNA DIMETHYLALLYLTRANSFERASE"/>
    <property type="match status" value="1"/>
</dbReference>
<keyword evidence="5 10" id="KW-0819">tRNA processing</keyword>
<comment type="caution">
    <text evidence="10">Lacks conserved residue(s) required for the propagation of feature annotation.</text>
</comment>
<evidence type="ECO:0000313" key="14">
    <source>
        <dbReference type="EMBL" id="KKR02157.1"/>
    </source>
</evidence>
<protein>
    <recommendedName>
        <fullName evidence="10">tRNA dimethylallyltransferase</fullName>
        <ecNumber evidence="10">2.5.1.75</ecNumber>
    </recommendedName>
    <alternativeName>
        <fullName evidence="10">Dimethylallyl diphosphate:tRNA dimethylallyltransferase</fullName>
        <shortName evidence="10">DMAPP:tRNA dimethylallyltransferase</shortName>
        <shortName evidence="10">DMATase</shortName>
    </alternativeName>
    <alternativeName>
        <fullName evidence="10">Isopentenyl-diphosphate:tRNA isopentenyltransferase</fullName>
        <shortName evidence="10">IPP transferase</shortName>
        <shortName evidence="10">IPPT</shortName>
        <shortName evidence="10">IPTase</shortName>
    </alternativeName>
</protein>
<feature type="binding site" evidence="10">
    <location>
        <begin position="9"/>
        <end position="16"/>
    </location>
    <ligand>
        <name>ATP</name>
        <dbReference type="ChEBI" id="CHEBI:30616"/>
    </ligand>
</feature>
<proteinExistence type="inferred from homology"/>
<evidence type="ECO:0000256" key="8">
    <source>
        <dbReference type="ARBA" id="ARBA00022842"/>
    </source>
</evidence>
<evidence type="ECO:0000256" key="2">
    <source>
        <dbReference type="ARBA" id="ARBA00003213"/>
    </source>
</evidence>
<comment type="similarity">
    <text evidence="3 10 13">Belongs to the IPP transferase family.</text>
</comment>
<evidence type="ECO:0000256" key="7">
    <source>
        <dbReference type="ARBA" id="ARBA00022840"/>
    </source>
</evidence>
<evidence type="ECO:0000256" key="1">
    <source>
        <dbReference type="ARBA" id="ARBA00001946"/>
    </source>
</evidence>
<dbReference type="Pfam" id="PF01715">
    <property type="entry name" value="IPPT"/>
    <property type="match status" value="1"/>
</dbReference>
<evidence type="ECO:0000256" key="10">
    <source>
        <dbReference type="HAMAP-Rule" id="MF_00185"/>
    </source>
</evidence>
<keyword evidence="6 10" id="KW-0547">Nucleotide-binding</keyword>
<dbReference type="NCBIfam" id="TIGR00174">
    <property type="entry name" value="miaA"/>
    <property type="match status" value="1"/>
</dbReference>
<comment type="subunit">
    <text evidence="10">Monomer.</text>
</comment>
<dbReference type="GO" id="GO:0005524">
    <property type="term" value="F:ATP binding"/>
    <property type="evidence" value="ECO:0007669"/>
    <property type="project" value="UniProtKB-UniRule"/>
</dbReference>
<dbReference type="EMBL" id="LBWE01000002">
    <property type="protein sequence ID" value="KKR02157.1"/>
    <property type="molecule type" value="Genomic_DNA"/>
</dbReference>
<feature type="site" description="Interaction with substrate tRNA" evidence="10">
    <location>
        <position position="100"/>
    </location>
</feature>
<keyword evidence="4 10" id="KW-0808">Transferase</keyword>
<dbReference type="Gene3D" id="1.10.20.140">
    <property type="match status" value="1"/>
</dbReference>
<comment type="cofactor">
    <cofactor evidence="1 10">
        <name>Mg(2+)</name>
        <dbReference type="ChEBI" id="CHEBI:18420"/>
    </cofactor>
</comment>
<dbReference type="EC" id="2.5.1.75" evidence="10"/>
<dbReference type="SUPFAM" id="SSF52540">
    <property type="entry name" value="P-loop containing nucleoside triphosphate hydrolases"/>
    <property type="match status" value="1"/>
</dbReference>
<organism evidence="14 15">
    <name type="scientific">Candidatus Nomurabacteria bacterium GW2011_GWD2_39_12</name>
    <dbReference type="NCBI Taxonomy" id="1618759"/>
    <lineage>
        <taxon>Bacteria</taxon>
        <taxon>Candidatus Nomuraibacteriota</taxon>
    </lineage>
</organism>
<reference evidence="14 15" key="1">
    <citation type="journal article" date="2015" name="Nature">
        <title>rRNA introns, odd ribosomes, and small enigmatic genomes across a large radiation of phyla.</title>
        <authorList>
            <person name="Brown C.T."/>
            <person name="Hug L.A."/>
            <person name="Thomas B.C."/>
            <person name="Sharon I."/>
            <person name="Castelle C.J."/>
            <person name="Singh A."/>
            <person name="Wilkins M.J."/>
            <person name="Williams K.H."/>
            <person name="Banfield J.F."/>
        </authorList>
    </citation>
    <scope>NUCLEOTIDE SEQUENCE [LARGE SCALE GENOMIC DNA]</scope>
</reference>
<evidence type="ECO:0000256" key="13">
    <source>
        <dbReference type="RuleBase" id="RU003785"/>
    </source>
</evidence>